<keyword evidence="2" id="KW-1185">Reference proteome</keyword>
<gene>
    <name evidence="1" type="ORF">SAMN05216386_2510</name>
</gene>
<accession>A0A1I5E5L6</accession>
<reference evidence="2" key="1">
    <citation type="submission" date="2016-10" db="EMBL/GenBank/DDBJ databases">
        <authorList>
            <person name="Varghese N."/>
        </authorList>
    </citation>
    <scope>NUCLEOTIDE SEQUENCE [LARGE SCALE GENOMIC DNA]</scope>
    <source>
        <strain evidence="2">Nsp8</strain>
    </source>
</reference>
<evidence type="ECO:0000313" key="1">
    <source>
        <dbReference type="EMBL" id="SFO06828.1"/>
    </source>
</evidence>
<organism evidence="1 2">
    <name type="scientific">Nitrosospira briensis</name>
    <dbReference type="NCBI Taxonomy" id="35799"/>
    <lineage>
        <taxon>Bacteria</taxon>
        <taxon>Pseudomonadati</taxon>
        <taxon>Pseudomonadota</taxon>
        <taxon>Betaproteobacteria</taxon>
        <taxon>Nitrosomonadales</taxon>
        <taxon>Nitrosomonadaceae</taxon>
        <taxon>Nitrosospira</taxon>
    </lineage>
</organism>
<dbReference type="AlphaFoldDB" id="A0A1I5E5L6"/>
<dbReference type="EMBL" id="FOVJ01000007">
    <property type="protein sequence ID" value="SFO06828.1"/>
    <property type="molecule type" value="Genomic_DNA"/>
</dbReference>
<evidence type="ECO:0000313" key="2">
    <source>
        <dbReference type="Proteomes" id="UP000183107"/>
    </source>
</evidence>
<proteinExistence type="predicted"/>
<protein>
    <submittedName>
        <fullName evidence="1">Uncharacterized protein</fullName>
    </submittedName>
</protein>
<sequence>MRGQWLDGRRDKSQHFSRGIAGNMDISARAGAASRIWSQHSTRYHPQTIGHNGDFVVLRSTSVFLLTITEKGGFLDLAFEAVSAAAAVGLSRGITADLSVAG</sequence>
<name>A0A1I5E5L6_9PROT</name>
<dbReference type="Proteomes" id="UP000183107">
    <property type="component" value="Unassembled WGS sequence"/>
</dbReference>